<protein>
    <submittedName>
        <fullName evidence="3">Uncharacterized protein</fullName>
    </submittedName>
</protein>
<proteinExistence type="predicted"/>
<sequence length="166" mass="19769">MFNFIRKCSILFVLIDIFQCTIQISTNNTLNLSFGFFCIYCGQIDHINSHISLIESKRFIDCSQPYHIYCSYKEAIGCVKYIKIIDYHIDIIKDCLRFTELSSLSIFDIQCKSEYSTTNINIKEKIFCCNNTHFCNQTSSLYLLTKKWLRALFYFLIFLFYYYHSI</sequence>
<dbReference type="EMBL" id="CAJNOL010000589">
    <property type="protein sequence ID" value="CAF1128078.1"/>
    <property type="molecule type" value="Genomic_DNA"/>
</dbReference>
<dbReference type="EMBL" id="CAJOBD010000185">
    <property type="protein sequence ID" value="CAF3607054.1"/>
    <property type="molecule type" value="Genomic_DNA"/>
</dbReference>
<dbReference type="Proteomes" id="UP000663864">
    <property type="component" value="Unassembled WGS sequence"/>
</dbReference>
<dbReference type="Proteomes" id="UP000663836">
    <property type="component" value="Unassembled WGS sequence"/>
</dbReference>
<accession>A0A813N7G3</accession>
<dbReference type="Proteomes" id="UP000663854">
    <property type="component" value="Unassembled WGS sequence"/>
</dbReference>
<reference evidence="3" key="1">
    <citation type="submission" date="2021-02" db="EMBL/GenBank/DDBJ databases">
        <authorList>
            <person name="Nowell W R."/>
        </authorList>
    </citation>
    <scope>NUCLEOTIDE SEQUENCE</scope>
</reference>
<feature type="transmembrane region" description="Helical" evidence="1">
    <location>
        <begin position="148"/>
        <end position="164"/>
    </location>
</feature>
<evidence type="ECO:0000313" key="5">
    <source>
        <dbReference type="EMBL" id="CAF0999273.1"/>
    </source>
</evidence>
<comment type="caution">
    <text evidence="3">The sequence shown here is derived from an EMBL/GenBank/DDBJ whole genome shotgun (WGS) entry which is preliminary data.</text>
</comment>
<dbReference type="OrthoDB" id="10030797at2759"/>
<dbReference type="Proteomes" id="UP000663882">
    <property type="component" value="Unassembled WGS sequence"/>
</dbReference>
<evidence type="ECO:0000313" key="11">
    <source>
        <dbReference type="Proteomes" id="UP000663870"/>
    </source>
</evidence>
<evidence type="ECO:0000256" key="2">
    <source>
        <dbReference type="SAM" id="SignalP"/>
    </source>
</evidence>
<keyword evidence="11" id="KW-1185">Reference proteome</keyword>
<name>A0A813N7G3_9BILA</name>
<evidence type="ECO:0000313" key="4">
    <source>
        <dbReference type="EMBL" id="CAF0857650.1"/>
    </source>
</evidence>
<feature type="signal peptide" evidence="2">
    <location>
        <begin position="1"/>
        <end position="23"/>
    </location>
</feature>
<evidence type="ECO:0000313" key="7">
    <source>
        <dbReference type="EMBL" id="CAF1128078.1"/>
    </source>
</evidence>
<dbReference type="EMBL" id="CAJNOT010000489">
    <property type="protein sequence ID" value="CAF0999273.1"/>
    <property type="molecule type" value="Genomic_DNA"/>
</dbReference>
<dbReference type="EMBL" id="CAJNOL010000588">
    <property type="protein sequence ID" value="CAF1127432.1"/>
    <property type="molecule type" value="Genomic_DNA"/>
</dbReference>
<dbReference type="EMBL" id="CAJOAX010000424">
    <property type="protein sequence ID" value="CAF3588403.1"/>
    <property type="molecule type" value="Genomic_DNA"/>
</dbReference>
<keyword evidence="1" id="KW-1133">Transmembrane helix</keyword>
<evidence type="ECO:0000313" key="8">
    <source>
        <dbReference type="EMBL" id="CAF3588403.1"/>
    </source>
</evidence>
<keyword evidence="1" id="KW-0812">Transmembrane</keyword>
<keyword evidence="1" id="KW-0472">Membrane</keyword>
<evidence type="ECO:0000313" key="9">
    <source>
        <dbReference type="EMBL" id="CAF3607054.1"/>
    </source>
</evidence>
<dbReference type="AlphaFoldDB" id="A0A813N7G3"/>
<dbReference type="Proteomes" id="UP000663823">
    <property type="component" value="Unassembled WGS sequence"/>
</dbReference>
<dbReference type="EMBL" id="CAJNOO010000208">
    <property type="protein sequence ID" value="CAF0857650.1"/>
    <property type="molecule type" value="Genomic_DNA"/>
</dbReference>
<keyword evidence="2" id="KW-0732">Signal</keyword>
<dbReference type="EMBL" id="CAJNOH010000004">
    <property type="protein sequence ID" value="CAF0730651.1"/>
    <property type="molecule type" value="Genomic_DNA"/>
</dbReference>
<organism evidence="3 10">
    <name type="scientific">Rotaria sordida</name>
    <dbReference type="NCBI Taxonomy" id="392033"/>
    <lineage>
        <taxon>Eukaryota</taxon>
        <taxon>Metazoa</taxon>
        <taxon>Spiralia</taxon>
        <taxon>Gnathifera</taxon>
        <taxon>Rotifera</taxon>
        <taxon>Eurotatoria</taxon>
        <taxon>Bdelloidea</taxon>
        <taxon>Philodinida</taxon>
        <taxon>Philodinidae</taxon>
        <taxon>Rotaria</taxon>
    </lineage>
</organism>
<gene>
    <name evidence="9" type="ORF">JBS370_LOCUS4092</name>
    <name evidence="6" type="ORF">JXQ802_LOCUS20531</name>
    <name evidence="7" type="ORF">JXQ802_LOCUS20558</name>
    <name evidence="8" type="ORF">OTI717_LOCUS6177</name>
    <name evidence="3" type="ORF">PYM288_LOCUS932</name>
    <name evidence="4" type="ORF">RFH988_LOCUS6796</name>
    <name evidence="5" type="ORF">ZHD862_LOCUS12435</name>
</gene>
<evidence type="ECO:0000313" key="3">
    <source>
        <dbReference type="EMBL" id="CAF0730651.1"/>
    </source>
</evidence>
<evidence type="ECO:0000313" key="10">
    <source>
        <dbReference type="Proteomes" id="UP000663854"/>
    </source>
</evidence>
<evidence type="ECO:0000256" key="1">
    <source>
        <dbReference type="SAM" id="Phobius"/>
    </source>
</evidence>
<feature type="chain" id="PRO_5035596646" evidence="2">
    <location>
        <begin position="24"/>
        <end position="166"/>
    </location>
</feature>
<evidence type="ECO:0000313" key="6">
    <source>
        <dbReference type="EMBL" id="CAF1127432.1"/>
    </source>
</evidence>
<dbReference type="Proteomes" id="UP000663870">
    <property type="component" value="Unassembled WGS sequence"/>
</dbReference>